<keyword evidence="4" id="KW-0133">Cell shape</keyword>
<feature type="transmembrane region" description="Helical" evidence="8">
    <location>
        <begin position="20"/>
        <end position="44"/>
    </location>
</feature>
<organism evidence="9 10">
    <name type="scientific">Phycicoccus avicenniae</name>
    <dbReference type="NCBI Taxonomy" id="2828860"/>
    <lineage>
        <taxon>Bacteria</taxon>
        <taxon>Bacillati</taxon>
        <taxon>Actinomycetota</taxon>
        <taxon>Actinomycetes</taxon>
        <taxon>Micrococcales</taxon>
        <taxon>Intrasporangiaceae</taxon>
        <taxon>Phycicoccus</taxon>
    </lineage>
</organism>
<feature type="transmembrane region" description="Helical" evidence="8">
    <location>
        <begin position="338"/>
        <end position="360"/>
    </location>
</feature>
<evidence type="ECO:0000256" key="1">
    <source>
        <dbReference type="ARBA" id="ARBA00004651"/>
    </source>
</evidence>
<evidence type="ECO:0000256" key="7">
    <source>
        <dbReference type="ARBA" id="ARBA00023136"/>
    </source>
</evidence>
<feature type="transmembrane region" description="Helical" evidence="8">
    <location>
        <begin position="200"/>
        <end position="221"/>
    </location>
</feature>
<feature type="transmembrane region" description="Helical" evidence="8">
    <location>
        <begin position="87"/>
        <end position="114"/>
    </location>
</feature>
<comment type="subcellular location">
    <subcellularLocation>
        <location evidence="1">Cell membrane</location>
        <topology evidence="1">Multi-pass membrane protein</topology>
    </subcellularLocation>
</comment>
<feature type="transmembrane region" description="Helical" evidence="8">
    <location>
        <begin position="501"/>
        <end position="527"/>
    </location>
</feature>
<gene>
    <name evidence="9" type="ORF">KC207_04750</name>
</gene>
<feature type="transmembrane region" description="Helical" evidence="8">
    <location>
        <begin position="473"/>
        <end position="495"/>
    </location>
</feature>
<feature type="transmembrane region" description="Helical" evidence="8">
    <location>
        <begin position="401"/>
        <end position="424"/>
    </location>
</feature>
<feature type="transmembrane region" description="Helical" evidence="8">
    <location>
        <begin position="161"/>
        <end position="180"/>
    </location>
</feature>
<dbReference type="PANTHER" id="PTHR47019:SF1">
    <property type="entry name" value="LIPID II FLIPPASE MURJ"/>
    <property type="match status" value="1"/>
</dbReference>
<dbReference type="InterPro" id="IPR051050">
    <property type="entry name" value="Lipid_II_flippase_MurJ/MviN"/>
</dbReference>
<evidence type="ECO:0000256" key="6">
    <source>
        <dbReference type="ARBA" id="ARBA00022989"/>
    </source>
</evidence>
<dbReference type="RefSeq" id="WP_211601754.1">
    <property type="nucleotide sequence ID" value="NZ_JAGSNF010000004.1"/>
</dbReference>
<proteinExistence type="predicted"/>
<accession>A0A941HZX0</accession>
<keyword evidence="7 8" id="KW-0472">Membrane</keyword>
<evidence type="ECO:0000313" key="9">
    <source>
        <dbReference type="EMBL" id="MBR7742594.1"/>
    </source>
</evidence>
<dbReference type="GO" id="GO:0034204">
    <property type="term" value="P:lipid translocation"/>
    <property type="evidence" value="ECO:0007669"/>
    <property type="project" value="TreeGrafter"/>
</dbReference>
<feature type="transmembrane region" description="Helical" evidence="8">
    <location>
        <begin position="366"/>
        <end position="389"/>
    </location>
</feature>
<keyword evidence="3 8" id="KW-0812">Transmembrane</keyword>
<dbReference type="Pfam" id="PF03023">
    <property type="entry name" value="MurJ"/>
    <property type="match status" value="1"/>
</dbReference>
<dbReference type="GO" id="GO:0009252">
    <property type="term" value="P:peptidoglycan biosynthetic process"/>
    <property type="evidence" value="ECO:0007669"/>
    <property type="project" value="UniProtKB-KW"/>
</dbReference>
<keyword evidence="10" id="KW-1185">Reference proteome</keyword>
<reference evidence="9" key="1">
    <citation type="submission" date="2021-04" db="EMBL/GenBank/DDBJ databases">
        <title>Phycicoccus avicenniae sp. nov., a novel endophytic actinomycetes isolated from branch of Avicennia mariana.</title>
        <authorList>
            <person name="Tuo L."/>
        </authorList>
    </citation>
    <scope>NUCLEOTIDE SEQUENCE</scope>
    <source>
        <strain evidence="9">BSK3Z-2</strain>
    </source>
</reference>
<protein>
    <submittedName>
        <fullName evidence="9">Murein biosynthesis integral membrane protein MurJ</fullName>
    </submittedName>
</protein>
<keyword evidence="6 8" id="KW-1133">Transmembrane helix</keyword>
<dbReference type="Proteomes" id="UP000677016">
    <property type="component" value="Unassembled WGS sequence"/>
</dbReference>
<feature type="transmembrane region" description="Helical" evidence="8">
    <location>
        <begin position="245"/>
        <end position="267"/>
    </location>
</feature>
<dbReference type="GO" id="GO:0005886">
    <property type="term" value="C:plasma membrane"/>
    <property type="evidence" value="ECO:0007669"/>
    <property type="project" value="UniProtKB-SubCell"/>
</dbReference>
<dbReference type="InterPro" id="IPR004268">
    <property type="entry name" value="MurJ"/>
</dbReference>
<evidence type="ECO:0000313" key="10">
    <source>
        <dbReference type="Proteomes" id="UP000677016"/>
    </source>
</evidence>
<evidence type="ECO:0000256" key="2">
    <source>
        <dbReference type="ARBA" id="ARBA00022475"/>
    </source>
</evidence>
<dbReference type="PANTHER" id="PTHR47019">
    <property type="entry name" value="LIPID II FLIPPASE MURJ"/>
    <property type="match status" value="1"/>
</dbReference>
<keyword evidence="5" id="KW-0573">Peptidoglycan synthesis</keyword>
<dbReference type="GO" id="GO:0008360">
    <property type="term" value="P:regulation of cell shape"/>
    <property type="evidence" value="ECO:0007669"/>
    <property type="project" value="UniProtKB-KW"/>
</dbReference>
<feature type="transmembrane region" description="Helical" evidence="8">
    <location>
        <begin position="56"/>
        <end position="75"/>
    </location>
</feature>
<dbReference type="EMBL" id="JAGSNF010000004">
    <property type="protein sequence ID" value="MBR7742594.1"/>
    <property type="molecule type" value="Genomic_DNA"/>
</dbReference>
<name>A0A941HZX0_9MICO</name>
<evidence type="ECO:0000256" key="4">
    <source>
        <dbReference type="ARBA" id="ARBA00022960"/>
    </source>
</evidence>
<feature type="transmembrane region" description="Helical" evidence="8">
    <location>
        <begin position="430"/>
        <end position="452"/>
    </location>
</feature>
<evidence type="ECO:0000256" key="3">
    <source>
        <dbReference type="ARBA" id="ARBA00022692"/>
    </source>
</evidence>
<sequence length="549" mass="57705">MSAPAQSVGRSGAVMAAGTLVSRVAGLLRAALLGSVIGTAGLAADAFTVANTLPNSFYLLLAGGTLNAVLVPQIVRARARPDGGEDFVNRLITVAIALFVVATVVLTVLAPVWVRVYFDTDDAVATRLATIFAFVCIPQVLFYGLFTIFGQVLNAHGRFAAFTWAPALANVIALAGLLWFREAGLPLQADPGAWTPEMIAILAGTATLSIAVQAVALVVPLRRMGFRYRPRWGLRGHGFGEVSKVARWSFGSVVVIQLGFVVTNRVLTRASDLGAEAGVTTAGMASFAPALLMTMLPHGLVTVSLVTALYTRLSQAASDGDHATVVRYHRQGLRLPSVILLPVVALVLATVPVVTATFFFDNSLDQTRAVATVLVGLFGGVVPLGWLYLNDRVFYAQQQTFWSFRTQCVVTGTSTVVALVAATLPPTRTATVLAFGQTLAYAVGALVGFLVLQRQHGHLGLRGAASVYVRVGVPAVVGAVLIGLAVHALFPVLVADRGWSALLGGGLLLGAAGVLQLAVTWTAAHLLGVREVGEFVRPVARRLHLARRG</sequence>
<dbReference type="AlphaFoldDB" id="A0A941HZX0"/>
<keyword evidence="2" id="KW-1003">Cell membrane</keyword>
<evidence type="ECO:0000256" key="8">
    <source>
        <dbReference type="SAM" id="Phobius"/>
    </source>
</evidence>
<comment type="caution">
    <text evidence="9">The sequence shown here is derived from an EMBL/GenBank/DDBJ whole genome shotgun (WGS) entry which is preliminary data.</text>
</comment>
<dbReference type="GO" id="GO:0015648">
    <property type="term" value="F:lipid-linked peptidoglycan transporter activity"/>
    <property type="evidence" value="ECO:0007669"/>
    <property type="project" value="TreeGrafter"/>
</dbReference>
<dbReference type="PRINTS" id="PR01806">
    <property type="entry name" value="VIRFACTRMVIN"/>
</dbReference>
<feature type="transmembrane region" description="Helical" evidence="8">
    <location>
        <begin position="287"/>
        <end position="310"/>
    </location>
</feature>
<feature type="transmembrane region" description="Helical" evidence="8">
    <location>
        <begin position="126"/>
        <end position="149"/>
    </location>
</feature>
<evidence type="ECO:0000256" key="5">
    <source>
        <dbReference type="ARBA" id="ARBA00022984"/>
    </source>
</evidence>